<dbReference type="SUPFAM" id="SSF53474">
    <property type="entry name" value="alpha/beta-Hydrolases"/>
    <property type="match status" value="1"/>
</dbReference>
<proteinExistence type="predicted"/>
<dbReference type="InterPro" id="IPR029058">
    <property type="entry name" value="AB_hydrolase_fold"/>
</dbReference>
<accession>A0ABX1GVX4</accession>
<protein>
    <submittedName>
        <fullName evidence="2">Alpha/beta hydrolase</fullName>
    </submittedName>
</protein>
<dbReference type="GO" id="GO:0016787">
    <property type="term" value="F:hydrolase activity"/>
    <property type="evidence" value="ECO:0007669"/>
    <property type="project" value="UniProtKB-KW"/>
</dbReference>
<evidence type="ECO:0000313" key="2">
    <source>
        <dbReference type="EMBL" id="NKI33176.1"/>
    </source>
</evidence>
<evidence type="ECO:0000259" key="1">
    <source>
        <dbReference type="Pfam" id="PF00561"/>
    </source>
</evidence>
<reference evidence="2 3" key="1">
    <citation type="submission" date="2020-04" db="EMBL/GenBank/DDBJ databases">
        <authorList>
            <person name="Yoon J."/>
        </authorList>
    </citation>
    <scope>NUCLEOTIDE SEQUENCE [LARGE SCALE GENOMIC DNA]</scope>
    <source>
        <strain evidence="2 3">DJ-13</strain>
    </source>
</reference>
<sequence>MRKIIKALIAFTYGKWFNFWVNVNPRNTAKKAFDVFCTIRLGKVLPNQKAFLDAAKLDVKEVAGHQIQSYHWSGKKGPILLMHGWESNTFRWRNFINMLRAKDFEIFAFDAPSHGYSSGKKLHVPLYAEATQHVLEAYRPKWVVAHSVGGMTINYTHFLNPDTTVEKVVTIGSPSEFSQFMDSYQKIVPFNNKVRMAMDSYLKEWLGFHFKEFSSARFVSNSTKKGLLFHDKYDLQVPYTESVRVHENWEGSELRLTEGLGHSMHQKQVNEDIISFLES</sequence>
<comment type="caution">
    <text evidence="2">The sequence shown here is derived from an EMBL/GenBank/DDBJ whole genome shotgun (WGS) entry which is preliminary data.</text>
</comment>
<dbReference type="Gene3D" id="3.40.50.1820">
    <property type="entry name" value="alpha/beta hydrolase"/>
    <property type="match status" value="1"/>
</dbReference>
<dbReference type="Proteomes" id="UP000718451">
    <property type="component" value="Unassembled WGS sequence"/>
</dbReference>
<dbReference type="InterPro" id="IPR000073">
    <property type="entry name" value="AB_hydrolase_1"/>
</dbReference>
<feature type="domain" description="AB hydrolase-1" evidence="1">
    <location>
        <begin position="78"/>
        <end position="189"/>
    </location>
</feature>
<gene>
    <name evidence="2" type="ORF">HCU67_14565</name>
</gene>
<evidence type="ECO:0000313" key="3">
    <source>
        <dbReference type="Proteomes" id="UP000718451"/>
    </source>
</evidence>
<dbReference type="EMBL" id="JAAWWL010000002">
    <property type="protein sequence ID" value="NKI33176.1"/>
    <property type="molecule type" value="Genomic_DNA"/>
</dbReference>
<dbReference type="PANTHER" id="PTHR43689">
    <property type="entry name" value="HYDROLASE"/>
    <property type="match status" value="1"/>
</dbReference>
<dbReference type="Pfam" id="PF00561">
    <property type="entry name" value="Abhydrolase_1"/>
    <property type="match status" value="1"/>
</dbReference>
<keyword evidence="2" id="KW-0378">Hydrolase</keyword>
<name>A0ABX1GVX4_9FLAO</name>
<dbReference type="PANTHER" id="PTHR43689:SF8">
    <property type="entry name" value="ALPHA_BETA-HYDROLASES SUPERFAMILY PROTEIN"/>
    <property type="match status" value="1"/>
</dbReference>
<organism evidence="2 3">
    <name type="scientific">Croceivirga thetidis</name>
    <dbReference type="NCBI Taxonomy" id="2721623"/>
    <lineage>
        <taxon>Bacteria</taxon>
        <taxon>Pseudomonadati</taxon>
        <taxon>Bacteroidota</taxon>
        <taxon>Flavobacteriia</taxon>
        <taxon>Flavobacteriales</taxon>
        <taxon>Flavobacteriaceae</taxon>
        <taxon>Croceivirga</taxon>
    </lineage>
</organism>
<keyword evidence="3" id="KW-1185">Reference proteome</keyword>
<dbReference type="RefSeq" id="WP_168553323.1">
    <property type="nucleotide sequence ID" value="NZ_JAAWWL010000002.1"/>
</dbReference>